<gene>
    <name evidence="1" type="ORF">SAMN04489832_4576</name>
</gene>
<organism evidence="1 2">
    <name type="scientific">Micromonospora cremea</name>
    <dbReference type="NCBI Taxonomy" id="709881"/>
    <lineage>
        <taxon>Bacteria</taxon>
        <taxon>Bacillati</taxon>
        <taxon>Actinomycetota</taxon>
        <taxon>Actinomycetes</taxon>
        <taxon>Micromonosporales</taxon>
        <taxon>Micromonosporaceae</taxon>
        <taxon>Micromonospora</taxon>
    </lineage>
</organism>
<evidence type="ECO:0000313" key="2">
    <source>
        <dbReference type="Proteomes" id="UP000185124"/>
    </source>
</evidence>
<keyword evidence="2" id="KW-1185">Reference proteome</keyword>
<dbReference type="SUPFAM" id="SSF88697">
    <property type="entry name" value="PUA domain-like"/>
    <property type="match status" value="1"/>
</dbReference>
<dbReference type="AlphaFoldDB" id="A0A1N5ZX43"/>
<dbReference type="Proteomes" id="UP000185124">
    <property type="component" value="Unassembled WGS sequence"/>
</dbReference>
<accession>A0A1N5ZX43</accession>
<evidence type="ECO:0000313" key="1">
    <source>
        <dbReference type="EMBL" id="SIN26240.1"/>
    </source>
</evidence>
<name>A0A1N5ZX43_9ACTN</name>
<dbReference type="Gene3D" id="3.10.590.10">
    <property type="entry name" value="ph1033 like domains"/>
    <property type="match status" value="1"/>
</dbReference>
<sequence>MTYWLNLFTVETWHEFKDAGGTVSGFSARRWNTAQRIQPGDRLLCYLVRAYRWIAVLKVTGPAYLDEDESGRIWTQGLYPVRIPVEIELELSPETGVPVTEMLEELQATRSFERRDRWGMAFRGSPARWTDTDGEVVVRAIEDAIANPITREVPKAALSSVTVVETDDGVVTVPKDDEDAAEVAAETGTEHTHMQYLLARMGASMGYDVFIPASDRGRVWRGRELGSLPSTVEHLRLPLVKQAMRIIQNIDVLWLDRDAVQAAFEVERTTSIYSGILRMTDLLALQPNLDISCFLVAPDDRRDRVKEQVNRATFARMRRPLSSICRYIPFSALEDEEQRGDKGWRHLRFSYITDELAESLEPDEL</sequence>
<reference evidence="2" key="1">
    <citation type="submission" date="2016-12" db="EMBL/GenBank/DDBJ databases">
        <authorList>
            <person name="Varghese N."/>
            <person name="Submissions S."/>
        </authorList>
    </citation>
    <scope>NUCLEOTIDE SEQUENCE [LARGE SCALE GENOMIC DNA]</scope>
    <source>
        <strain evidence="2">DSM 45599</strain>
    </source>
</reference>
<protein>
    <submittedName>
        <fullName evidence="1">Predicted RNA-binding protein, contains PUA-like EVE domain</fullName>
    </submittedName>
</protein>
<dbReference type="RefSeq" id="WP_074315334.1">
    <property type="nucleotide sequence ID" value="NZ_FSQT01000002.1"/>
</dbReference>
<proteinExistence type="predicted"/>
<dbReference type="OrthoDB" id="6807706at2"/>
<dbReference type="EMBL" id="FSQT01000002">
    <property type="protein sequence ID" value="SIN26240.1"/>
    <property type="molecule type" value="Genomic_DNA"/>
</dbReference>
<dbReference type="InterPro" id="IPR015947">
    <property type="entry name" value="PUA-like_sf"/>
</dbReference>